<dbReference type="EMBL" id="HE616890">
    <property type="protein sequence ID" value="CCE97662.1"/>
    <property type="molecule type" value="Genomic_DNA"/>
</dbReference>
<accession>G9A297</accession>
<organism evidence="1 2">
    <name type="scientific">Sinorhizobium fredii (strain HH103)</name>
    <dbReference type="NCBI Taxonomy" id="1117943"/>
    <lineage>
        <taxon>Bacteria</taxon>
        <taxon>Pseudomonadati</taxon>
        <taxon>Pseudomonadota</taxon>
        <taxon>Alphaproteobacteria</taxon>
        <taxon>Hyphomicrobiales</taxon>
        <taxon>Rhizobiaceae</taxon>
        <taxon>Sinorhizobium/Ensifer group</taxon>
        <taxon>Sinorhizobium</taxon>
    </lineage>
</organism>
<reference evidence="1 2" key="1">
    <citation type="journal article" date="2012" name="J. Bacteriol.">
        <title>Genome sequence of the soybean symbiont Sinorhizobium fredii HH103.</title>
        <authorList>
            <person name="Weidner S."/>
            <person name="Becker A."/>
            <person name="Bonilla I."/>
            <person name="Jaenicke S."/>
            <person name="Lloret J."/>
            <person name="Margaret I."/>
            <person name="Puhler A."/>
            <person name="Ruiz-Sainz J.E."/>
            <person name="Schneiker-Bekel S."/>
            <person name="Szczepanowski R."/>
            <person name="Vinardell J.M."/>
            <person name="Zehner S."/>
            <person name="Gottfert M."/>
        </authorList>
    </citation>
    <scope>NUCLEOTIDE SEQUENCE [LARGE SCALE GENOMIC DNA]</scope>
    <source>
        <strain evidence="1 2">HH103</strain>
    </source>
</reference>
<dbReference type="Proteomes" id="UP000007735">
    <property type="component" value="Chromosome"/>
</dbReference>
<name>G9A297_SINF1</name>
<gene>
    <name evidence="1" type="ordered locus">SFHH103_03170</name>
</gene>
<evidence type="ECO:0000313" key="2">
    <source>
        <dbReference type="Proteomes" id="UP000007735"/>
    </source>
</evidence>
<protein>
    <submittedName>
        <fullName evidence="1">Uncharacterized protein</fullName>
    </submittedName>
</protein>
<proteinExistence type="predicted"/>
<dbReference type="HOGENOM" id="CLU_3383461_0_0_5"/>
<dbReference type="AlphaFoldDB" id="G9A297"/>
<dbReference type="KEGG" id="sfh:SFHH103_03170"/>
<evidence type="ECO:0000313" key="1">
    <source>
        <dbReference type="EMBL" id="CCE97662.1"/>
    </source>
</evidence>
<dbReference type="STRING" id="1117943.SFHH103_03170"/>
<sequence length="33" mass="3590">MQAQANVTDSIGFSAHIVNGRMSPADRKMPLFV</sequence>